<protein>
    <submittedName>
        <fullName evidence="3">Transcriptional regulator, MerR family</fullName>
    </submittedName>
</protein>
<dbReference type="InterPro" id="IPR047057">
    <property type="entry name" value="MerR_fam"/>
</dbReference>
<dbReference type="GO" id="GO:0003700">
    <property type="term" value="F:DNA-binding transcription factor activity"/>
    <property type="evidence" value="ECO:0007669"/>
    <property type="project" value="InterPro"/>
</dbReference>
<dbReference type="AlphaFoldDB" id="Q025G4"/>
<dbReference type="CDD" id="cd01106">
    <property type="entry name" value="HTH_TipAL-Mta"/>
    <property type="match status" value="1"/>
</dbReference>
<name>Q025G4_SOLUE</name>
<dbReference type="OrthoDB" id="1894615at2"/>
<dbReference type="eggNOG" id="COG0789">
    <property type="taxonomic scope" value="Bacteria"/>
</dbReference>
<dbReference type="STRING" id="234267.Acid_2366"/>
<proteinExistence type="predicted"/>
<dbReference type="PRINTS" id="PR00040">
    <property type="entry name" value="HTHMERR"/>
</dbReference>
<dbReference type="HOGENOM" id="CLU_060077_0_1_0"/>
<dbReference type="PROSITE" id="PS50937">
    <property type="entry name" value="HTH_MERR_2"/>
    <property type="match status" value="1"/>
</dbReference>
<dbReference type="PANTHER" id="PTHR30204:SF90">
    <property type="entry name" value="HTH-TYPE TRANSCRIPTIONAL ACTIVATOR MTA"/>
    <property type="match status" value="1"/>
</dbReference>
<dbReference type="SMART" id="SM00422">
    <property type="entry name" value="HTH_MERR"/>
    <property type="match status" value="1"/>
</dbReference>
<dbReference type="InterPro" id="IPR012925">
    <property type="entry name" value="TipAS_dom"/>
</dbReference>
<evidence type="ECO:0000256" key="1">
    <source>
        <dbReference type="ARBA" id="ARBA00023125"/>
    </source>
</evidence>
<dbReference type="PANTHER" id="PTHR30204">
    <property type="entry name" value="REDOX-CYCLING DRUG-SENSING TRANSCRIPTIONAL ACTIVATOR SOXR"/>
    <property type="match status" value="1"/>
</dbReference>
<feature type="domain" description="HTH merR-type" evidence="2">
    <location>
        <begin position="1"/>
        <end position="68"/>
    </location>
</feature>
<keyword evidence="1" id="KW-0238">DNA-binding</keyword>
<dbReference type="InterPro" id="IPR000551">
    <property type="entry name" value="MerR-type_HTH_dom"/>
</dbReference>
<dbReference type="Gene3D" id="1.10.1660.10">
    <property type="match status" value="1"/>
</dbReference>
<gene>
    <name evidence="3" type="ordered locus">Acid_2366</name>
</gene>
<dbReference type="EMBL" id="CP000473">
    <property type="protein sequence ID" value="ABJ83355.1"/>
    <property type="molecule type" value="Genomic_DNA"/>
</dbReference>
<dbReference type="GO" id="GO:0003677">
    <property type="term" value="F:DNA binding"/>
    <property type="evidence" value="ECO:0007669"/>
    <property type="project" value="UniProtKB-KW"/>
</dbReference>
<organism evidence="3">
    <name type="scientific">Solibacter usitatus (strain Ellin6076)</name>
    <dbReference type="NCBI Taxonomy" id="234267"/>
    <lineage>
        <taxon>Bacteria</taxon>
        <taxon>Pseudomonadati</taxon>
        <taxon>Acidobacteriota</taxon>
        <taxon>Terriglobia</taxon>
        <taxon>Bryobacterales</taxon>
        <taxon>Solibacteraceae</taxon>
        <taxon>Candidatus Solibacter</taxon>
    </lineage>
</organism>
<dbReference type="KEGG" id="sus:Acid_2366"/>
<dbReference type="SUPFAM" id="SSF46955">
    <property type="entry name" value="Putative DNA-binding domain"/>
    <property type="match status" value="1"/>
</dbReference>
<sequence>MNVREFGKLAGVTVRALHHYDRLGLLRPRRTEAGYRVYCARDLERLEQIVALKFLGIPLKQIKTMLERASLELPEALRMQRTVLEEKRKLLDRAILAIRAAERSIAPGRPAVSALLTKIIEVIEMQNDNSWSEKYYSPEARARIDERKKEWTPELQAKVSKQWTELFADVEAALDEDPAGEKAQALAARWKALVAGFTGGDPEIGKGLNKLYADRSNWPAAAKEQMAPAGNPKVWEFMGRVMKCGIK</sequence>
<dbReference type="Pfam" id="PF13411">
    <property type="entry name" value="MerR_1"/>
    <property type="match status" value="1"/>
</dbReference>
<dbReference type="Pfam" id="PF07739">
    <property type="entry name" value="TipAS"/>
    <property type="match status" value="1"/>
</dbReference>
<accession>Q025G4</accession>
<evidence type="ECO:0000313" key="3">
    <source>
        <dbReference type="EMBL" id="ABJ83355.1"/>
    </source>
</evidence>
<dbReference type="InterPro" id="IPR009061">
    <property type="entry name" value="DNA-bd_dom_put_sf"/>
</dbReference>
<reference evidence="3" key="1">
    <citation type="submission" date="2006-10" db="EMBL/GenBank/DDBJ databases">
        <title>Complete sequence of Solibacter usitatus Ellin6076.</title>
        <authorList>
            <consortium name="US DOE Joint Genome Institute"/>
            <person name="Copeland A."/>
            <person name="Lucas S."/>
            <person name="Lapidus A."/>
            <person name="Barry K."/>
            <person name="Detter J.C."/>
            <person name="Glavina del Rio T."/>
            <person name="Hammon N."/>
            <person name="Israni S."/>
            <person name="Dalin E."/>
            <person name="Tice H."/>
            <person name="Pitluck S."/>
            <person name="Thompson L.S."/>
            <person name="Brettin T."/>
            <person name="Bruce D."/>
            <person name="Han C."/>
            <person name="Tapia R."/>
            <person name="Gilna P."/>
            <person name="Schmutz J."/>
            <person name="Larimer F."/>
            <person name="Land M."/>
            <person name="Hauser L."/>
            <person name="Kyrpides N."/>
            <person name="Mikhailova N."/>
            <person name="Janssen P.H."/>
            <person name="Kuske C.R."/>
            <person name="Richardson P."/>
        </authorList>
    </citation>
    <scope>NUCLEOTIDE SEQUENCE</scope>
    <source>
        <strain evidence="3">Ellin6076</strain>
    </source>
</reference>
<evidence type="ECO:0000259" key="2">
    <source>
        <dbReference type="PROSITE" id="PS50937"/>
    </source>
</evidence>
<dbReference type="InParanoid" id="Q025G4"/>